<comment type="caution">
    <text evidence="3">The sequence shown here is derived from an EMBL/GenBank/DDBJ whole genome shotgun (WGS) entry which is preliminary data.</text>
</comment>
<evidence type="ECO:0008006" key="5">
    <source>
        <dbReference type="Google" id="ProtNLM"/>
    </source>
</evidence>
<evidence type="ECO:0000313" key="3">
    <source>
        <dbReference type="EMBL" id="KAJ4433283.1"/>
    </source>
</evidence>
<proteinExistence type="predicted"/>
<name>A0ABQ8SH28_PERAM</name>
<sequence length="288" mass="31583">MKESARLFDASPSVIFQCRERGFPVKNVNLPREECLRRTTFSATNAPNTDSGKTTTTTAAAAAVAGGGATATVTATATITTIVEESMSVLCRIIGVAISTIALERGRQMKYDQWQKDDICRALAAVRNGNMGVNEATRTYSVSRKPRKVHAFKSKKSSGQRVSTTTPVCCTSAACQYVPPLIIYKRSSYGEGLENIAPLGTIFAYNHQSGYNNKDVFVRWLRHFIDTVRPSKEREVLLLDVHSTLTRNLDALDIALENGVIMLALPGHTAHRLQSLDVSCFKHLSKQT</sequence>
<evidence type="ECO:0000259" key="2">
    <source>
        <dbReference type="Pfam" id="PF05225"/>
    </source>
</evidence>
<dbReference type="Pfam" id="PF03184">
    <property type="entry name" value="DDE_1"/>
    <property type="match status" value="1"/>
</dbReference>
<protein>
    <recommendedName>
        <fullName evidence="5">DDE-1 domain-containing protein</fullName>
    </recommendedName>
</protein>
<evidence type="ECO:0000259" key="1">
    <source>
        <dbReference type="Pfam" id="PF03184"/>
    </source>
</evidence>
<keyword evidence="4" id="KW-1185">Reference proteome</keyword>
<dbReference type="Pfam" id="PF05225">
    <property type="entry name" value="HTH_psq"/>
    <property type="match status" value="1"/>
</dbReference>
<feature type="domain" description="HTH psq-type" evidence="2">
    <location>
        <begin position="117"/>
        <end position="144"/>
    </location>
</feature>
<evidence type="ECO:0000313" key="4">
    <source>
        <dbReference type="Proteomes" id="UP001148838"/>
    </source>
</evidence>
<feature type="domain" description="DDE-1" evidence="1">
    <location>
        <begin position="164"/>
        <end position="286"/>
    </location>
</feature>
<gene>
    <name evidence="3" type="ORF">ANN_15542</name>
</gene>
<dbReference type="Proteomes" id="UP001148838">
    <property type="component" value="Unassembled WGS sequence"/>
</dbReference>
<dbReference type="Gene3D" id="1.10.10.60">
    <property type="entry name" value="Homeodomain-like"/>
    <property type="match status" value="1"/>
</dbReference>
<dbReference type="EMBL" id="JAJSOF020000027">
    <property type="protein sequence ID" value="KAJ4433283.1"/>
    <property type="molecule type" value="Genomic_DNA"/>
</dbReference>
<dbReference type="InterPro" id="IPR007889">
    <property type="entry name" value="HTH_Psq"/>
</dbReference>
<reference evidence="3 4" key="1">
    <citation type="journal article" date="2022" name="Allergy">
        <title>Genome assembly and annotation of Periplaneta americana reveal a comprehensive cockroach allergen profile.</title>
        <authorList>
            <person name="Wang L."/>
            <person name="Xiong Q."/>
            <person name="Saelim N."/>
            <person name="Wang L."/>
            <person name="Nong W."/>
            <person name="Wan A.T."/>
            <person name="Shi M."/>
            <person name="Liu X."/>
            <person name="Cao Q."/>
            <person name="Hui J.H.L."/>
            <person name="Sookrung N."/>
            <person name="Leung T.F."/>
            <person name="Tungtrongchitr A."/>
            <person name="Tsui S.K.W."/>
        </authorList>
    </citation>
    <scope>NUCLEOTIDE SEQUENCE [LARGE SCALE GENOMIC DNA]</scope>
    <source>
        <strain evidence="3">PWHHKU_190912</strain>
    </source>
</reference>
<organism evidence="3 4">
    <name type="scientific">Periplaneta americana</name>
    <name type="common">American cockroach</name>
    <name type="synonym">Blatta americana</name>
    <dbReference type="NCBI Taxonomy" id="6978"/>
    <lineage>
        <taxon>Eukaryota</taxon>
        <taxon>Metazoa</taxon>
        <taxon>Ecdysozoa</taxon>
        <taxon>Arthropoda</taxon>
        <taxon>Hexapoda</taxon>
        <taxon>Insecta</taxon>
        <taxon>Pterygota</taxon>
        <taxon>Neoptera</taxon>
        <taxon>Polyneoptera</taxon>
        <taxon>Dictyoptera</taxon>
        <taxon>Blattodea</taxon>
        <taxon>Blattoidea</taxon>
        <taxon>Blattidae</taxon>
        <taxon>Blattinae</taxon>
        <taxon>Periplaneta</taxon>
    </lineage>
</organism>
<dbReference type="InterPro" id="IPR004875">
    <property type="entry name" value="DDE_SF_endonuclease_dom"/>
</dbReference>
<accession>A0ABQ8SH28</accession>